<keyword evidence="7" id="KW-1185">Reference proteome</keyword>
<dbReference type="SUPFAM" id="SSF52540">
    <property type="entry name" value="P-loop containing nucleoside triphosphate hydrolases"/>
    <property type="match status" value="1"/>
</dbReference>
<protein>
    <submittedName>
        <fullName evidence="6">ATP-dependent helicase</fullName>
    </submittedName>
</protein>
<dbReference type="GO" id="GO:0005634">
    <property type="term" value="C:nucleus"/>
    <property type="evidence" value="ECO:0007669"/>
    <property type="project" value="TreeGrafter"/>
</dbReference>
<keyword evidence="3 6" id="KW-0347">Helicase</keyword>
<dbReference type="EMBL" id="ASPP01020700">
    <property type="protein sequence ID" value="ETO13284.1"/>
    <property type="molecule type" value="Genomic_DNA"/>
</dbReference>
<proteinExistence type="predicted"/>
<dbReference type="InterPro" id="IPR014017">
    <property type="entry name" value="DNA_helicase_UvrD-like_C"/>
</dbReference>
<dbReference type="GO" id="GO:0000725">
    <property type="term" value="P:recombinational repair"/>
    <property type="evidence" value="ECO:0007669"/>
    <property type="project" value="TreeGrafter"/>
</dbReference>
<dbReference type="Proteomes" id="UP000023152">
    <property type="component" value="Unassembled WGS sequence"/>
</dbReference>
<evidence type="ECO:0000256" key="3">
    <source>
        <dbReference type="ARBA" id="ARBA00022806"/>
    </source>
</evidence>
<dbReference type="Pfam" id="PF13361">
    <property type="entry name" value="UvrD_C"/>
    <property type="match status" value="1"/>
</dbReference>
<name>X6MHB9_RETFI</name>
<accession>X6MHB9</accession>
<dbReference type="Gene3D" id="1.10.486.10">
    <property type="entry name" value="PCRA, domain 4"/>
    <property type="match status" value="1"/>
</dbReference>
<dbReference type="GO" id="GO:0016787">
    <property type="term" value="F:hydrolase activity"/>
    <property type="evidence" value="ECO:0007669"/>
    <property type="project" value="UniProtKB-KW"/>
</dbReference>
<evidence type="ECO:0000256" key="1">
    <source>
        <dbReference type="ARBA" id="ARBA00022741"/>
    </source>
</evidence>
<gene>
    <name evidence="6" type="ORF">RFI_24093</name>
</gene>
<feature type="domain" description="UvrD-like helicase C-terminal" evidence="5">
    <location>
        <begin position="6"/>
        <end position="235"/>
    </location>
</feature>
<dbReference type="PANTHER" id="PTHR11070">
    <property type="entry name" value="UVRD / RECB / PCRA DNA HELICASE FAMILY MEMBER"/>
    <property type="match status" value="1"/>
</dbReference>
<dbReference type="GO" id="GO:0043138">
    <property type="term" value="F:3'-5' DNA helicase activity"/>
    <property type="evidence" value="ECO:0007669"/>
    <property type="project" value="TreeGrafter"/>
</dbReference>
<dbReference type="GO" id="GO:0005524">
    <property type="term" value="F:ATP binding"/>
    <property type="evidence" value="ECO:0007669"/>
    <property type="project" value="UniProtKB-KW"/>
</dbReference>
<organism evidence="6 7">
    <name type="scientific">Reticulomyxa filosa</name>
    <dbReference type="NCBI Taxonomy" id="46433"/>
    <lineage>
        <taxon>Eukaryota</taxon>
        <taxon>Sar</taxon>
        <taxon>Rhizaria</taxon>
        <taxon>Retaria</taxon>
        <taxon>Foraminifera</taxon>
        <taxon>Monothalamids</taxon>
        <taxon>Reticulomyxidae</taxon>
        <taxon>Reticulomyxa</taxon>
    </lineage>
</organism>
<evidence type="ECO:0000313" key="6">
    <source>
        <dbReference type="EMBL" id="ETO13284.1"/>
    </source>
</evidence>
<sequence>MICQKINVPKRKIGEKTLEKLESYRNQHNLSLFQACEAISANNKDSSKHAPIKFGKVLRDTLRTFVANIRTIEKMNNENNPLSILTELINCFQYREYLSRTFPKTLESKLSNINELLRMAEANKTLPLKLLIDKLHKDSEEQHGTPSNKLVLSTIHAAKGLEWDNVFVIGCAMGLFPHYRALQSTKQPKRFPSPSGLSRTASNEDLDNADMEEERRLAFVAATRAKKRLFLSYAKWKTAESVDMPTVSDVDSDEMDVQMAENANTISSFFANLPSAFVNYNLLSTAPHSLDTPKRRNNTFITEKERPNGNQSQHSNPSSKCIDGGFVTVKSQAFQSIVMVDSKTYIHRQSS</sequence>
<evidence type="ECO:0000256" key="2">
    <source>
        <dbReference type="ARBA" id="ARBA00022801"/>
    </source>
</evidence>
<dbReference type="GO" id="GO:0003677">
    <property type="term" value="F:DNA binding"/>
    <property type="evidence" value="ECO:0007669"/>
    <property type="project" value="InterPro"/>
</dbReference>
<reference evidence="6 7" key="1">
    <citation type="journal article" date="2013" name="Curr. Biol.">
        <title>The Genome of the Foraminiferan Reticulomyxa filosa.</title>
        <authorList>
            <person name="Glockner G."/>
            <person name="Hulsmann N."/>
            <person name="Schleicher M."/>
            <person name="Noegel A.A."/>
            <person name="Eichinger L."/>
            <person name="Gallinger C."/>
            <person name="Pawlowski J."/>
            <person name="Sierra R."/>
            <person name="Euteneuer U."/>
            <person name="Pillet L."/>
            <person name="Moustafa A."/>
            <person name="Platzer M."/>
            <person name="Groth M."/>
            <person name="Szafranski K."/>
            <person name="Schliwa M."/>
        </authorList>
    </citation>
    <scope>NUCLEOTIDE SEQUENCE [LARGE SCALE GENOMIC DNA]</scope>
</reference>
<dbReference type="PANTHER" id="PTHR11070:SF2">
    <property type="entry name" value="ATP-DEPENDENT DNA HELICASE SRS2"/>
    <property type="match status" value="1"/>
</dbReference>
<dbReference type="AlphaFoldDB" id="X6MHB9"/>
<keyword evidence="1" id="KW-0547">Nucleotide-binding</keyword>
<evidence type="ECO:0000259" key="5">
    <source>
        <dbReference type="Pfam" id="PF13361"/>
    </source>
</evidence>
<evidence type="ECO:0000256" key="4">
    <source>
        <dbReference type="ARBA" id="ARBA00022840"/>
    </source>
</evidence>
<comment type="caution">
    <text evidence="6">The sequence shown here is derived from an EMBL/GenBank/DDBJ whole genome shotgun (WGS) entry which is preliminary data.</text>
</comment>
<dbReference type="Gene3D" id="3.40.50.300">
    <property type="entry name" value="P-loop containing nucleotide triphosphate hydrolases"/>
    <property type="match status" value="1"/>
</dbReference>
<evidence type="ECO:0000313" key="7">
    <source>
        <dbReference type="Proteomes" id="UP000023152"/>
    </source>
</evidence>
<keyword evidence="4" id="KW-0067">ATP-binding</keyword>
<dbReference type="InterPro" id="IPR000212">
    <property type="entry name" value="DNA_helicase_UvrD/REP"/>
</dbReference>
<dbReference type="OrthoDB" id="1470711at2759"/>
<keyword evidence="2" id="KW-0378">Hydrolase</keyword>
<dbReference type="InterPro" id="IPR027417">
    <property type="entry name" value="P-loop_NTPase"/>
</dbReference>